<reference evidence="2" key="1">
    <citation type="submission" date="2023-03" db="EMBL/GenBank/DDBJ databases">
        <title>Massive genome expansion in bonnet fungi (Mycena s.s.) driven by repeated elements and novel gene families across ecological guilds.</title>
        <authorList>
            <consortium name="Lawrence Berkeley National Laboratory"/>
            <person name="Harder C.B."/>
            <person name="Miyauchi S."/>
            <person name="Viragh M."/>
            <person name="Kuo A."/>
            <person name="Thoen E."/>
            <person name="Andreopoulos B."/>
            <person name="Lu D."/>
            <person name="Skrede I."/>
            <person name="Drula E."/>
            <person name="Henrissat B."/>
            <person name="Morin E."/>
            <person name="Kohler A."/>
            <person name="Barry K."/>
            <person name="LaButti K."/>
            <person name="Morin E."/>
            <person name="Salamov A."/>
            <person name="Lipzen A."/>
            <person name="Mereny Z."/>
            <person name="Hegedus B."/>
            <person name="Baldrian P."/>
            <person name="Stursova M."/>
            <person name="Weitz H."/>
            <person name="Taylor A."/>
            <person name="Grigoriev I.V."/>
            <person name="Nagy L.G."/>
            <person name="Martin F."/>
            <person name="Kauserud H."/>
        </authorList>
    </citation>
    <scope>NUCLEOTIDE SEQUENCE</scope>
    <source>
        <strain evidence="2">9144</strain>
    </source>
</reference>
<protein>
    <submittedName>
        <fullName evidence="2">Uncharacterized protein</fullName>
    </submittedName>
</protein>
<comment type="caution">
    <text evidence="2">The sequence shown here is derived from an EMBL/GenBank/DDBJ whole genome shotgun (WGS) entry which is preliminary data.</text>
</comment>
<organism evidence="2 3">
    <name type="scientific">Mycena pura</name>
    <dbReference type="NCBI Taxonomy" id="153505"/>
    <lineage>
        <taxon>Eukaryota</taxon>
        <taxon>Fungi</taxon>
        <taxon>Dikarya</taxon>
        <taxon>Basidiomycota</taxon>
        <taxon>Agaricomycotina</taxon>
        <taxon>Agaricomycetes</taxon>
        <taxon>Agaricomycetidae</taxon>
        <taxon>Agaricales</taxon>
        <taxon>Marasmiineae</taxon>
        <taxon>Mycenaceae</taxon>
        <taxon>Mycena</taxon>
    </lineage>
</organism>
<dbReference type="AlphaFoldDB" id="A0AAD6Y7T3"/>
<proteinExistence type="predicted"/>
<dbReference type="EMBL" id="JARJCW010000041">
    <property type="protein sequence ID" value="KAJ7206095.1"/>
    <property type="molecule type" value="Genomic_DNA"/>
</dbReference>
<feature type="compositionally biased region" description="Basic and acidic residues" evidence="1">
    <location>
        <begin position="21"/>
        <end position="51"/>
    </location>
</feature>
<feature type="region of interest" description="Disordered" evidence="1">
    <location>
        <begin position="1"/>
        <end position="54"/>
    </location>
</feature>
<accession>A0AAD6Y7T3</accession>
<dbReference type="Proteomes" id="UP001219525">
    <property type="component" value="Unassembled WGS sequence"/>
</dbReference>
<evidence type="ECO:0000313" key="3">
    <source>
        <dbReference type="Proteomes" id="UP001219525"/>
    </source>
</evidence>
<gene>
    <name evidence="2" type="ORF">GGX14DRAFT_568556</name>
</gene>
<evidence type="ECO:0000313" key="2">
    <source>
        <dbReference type="EMBL" id="KAJ7206095.1"/>
    </source>
</evidence>
<feature type="region of interest" description="Disordered" evidence="1">
    <location>
        <begin position="381"/>
        <end position="413"/>
    </location>
</feature>
<evidence type="ECO:0000256" key="1">
    <source>
        <dbReference type="SAM" id="MobiDB-lite"/>
    </source>
</evidence>
<sequence length="471" mass="53254">MATSGPTSSKKPKAKKLSRQQMERRRESRRAAQARYRERNREAVLEAGRERSARRRAHLKTLDPGNKVLEGARAKAREAGARYREQNREELALKQRQVRKRAYIRKHGLYAHIQRRFDAPIAVPESDSESEGGEEDLSWGPIGYDAMAAPLICDYYNVVAHAHENIRTCAELEASPAIRPRRRRAFLASWANSRPSNPSPFEQNFPHLPKCPPPSLTFTRGDLATSSLSLSSPLYPFSHLQLSVALSLTSLLAMIHCVPPYYPSPSHESRTCHDNDFMCVYYAVFVGRVRGVYTNNTRADGSLHQRPAQGLQKKWAELELWWRAQCAARHRGACPAFETVNFTLDPPTNTHPSTPACNRAPIAPVRGADDPTIRVFALSPQPKREDTQPSLHLNLPPRDPLTRGPPANAAERGPRYYGIRGVSVFYHTHAAASEPHIMVSRDVEKLERWMLGEPFKEEDEEVFRRLIQRGG</sequence>
<name>A0AAD6Y7T3_9AGAR</name>
<keyword evidence="3" id="KW-1185">Reference proteome</keyword>